<protein>
    <submittedName>
        <fullName evidence="3">Sulfoacetaldehyde dehydrogenase</fullName>
    </submittedName>
</protein>
<keyword evidence="4" id="KW-1185">Reference proteome</keyword>
<keyword evidence="1" id="KW-0560">Oxidoreductase</keyword>
<feature type="domain" description="Aldehyde dehydrogenase" evidence="2">
    <location>
        <begin position="7"/>
        <end position="271"/>
    </location>
</feature>
<gene>
    <name evidence="3" type="ORF">CLV88_102485</name>
</gene>
<dbReference type="GO" id="GO:0016620">
    <property type="term" value="F:oxidoreductase activity, acting on the aldehyde or oxo group of donors, NAD or NADP as acceptor"/>
    <property type="evidence" value="ECO:0007669"/>
    <property type="project" value="InterPro"/>
</dbReference>
<dbReference type="Proteomes" id="UP000240418">
    <property type="component" value="Unassembled WGS sequence"/>
</dbReference>
<reference evidence="3 4" key="1">
    <citation type="submission" date="2018-03" db="EMBL/GenBank/DDBJ databases">
        <title>Genomic Encyclopedia of Archaeal and Bacterial Type Strains, Phase II (KMG-II): from individual species to whole genera.</title>
        <authorList>
            <person name="Goeker M."/>
        </authorList>
    </citation>
    <scope>NUCLEOTIDE SEQUENCE [LARGE SCALE GENOMIC DNA]</scope>
    <source>
        <strain evidence="3 4">DSM 100673</strain>
    </source>
</reference>
<dbReference type="CDD" id="cd07122">
    <property type="entry name" value="ALDH_F20_ACDH"/>
    <property type="match status" value="1"/>
</dbReference>
<dbReference type="InterPro" id="IPR016161">
    <property type="entry name" value="Ald_DH/histidinol_DH"/>
</dbReference>
<organism evidence="3 4">
    <name type="scientific">Shimia abyssi</name>
    <dbReference type="NCBI Taxonomy" id="1662395"/>
    <lineage>
        <taxon>Bacteria</taxon>
        <taxon>Pseudomonadati</taxon>
        <taxon>Pseudomonadota</taxon>
        <taxon>Alphaproteobacteria</taxon>
        <taxon>Rhodobacterales</taxon>
        <taxon>Roseobacteraceae</taxon>
    </lineage>
</organism>
<sequence length="469" mass="51089">MARELTEQERVEVADMIARARNAMAEIENWSQEDLNRLSQAIAWYAGNEKTFTRLAQQGVDESAIGDREGRPGKRFKIHMVLRDVLRTPSTGVVEVDEAKGLVKYAKPAGVIASLVPMTNPAMTPPVTGVSSANARNAVIFSPHPRTAQTTFEMVEAMRAACEAVGAPKDLFQSIRQPSIPMTQHLMEECDLTLATGGKPMVKAAYSSGRPAYGVGAGNSSIVIDETADLDIAAMNTRISKTSDFGSGCSADGNIIIQKSVYGDMVAALEAEGGYLCNAEEKALLERAMWDDKGNRTFPTIACKPQQTADFAGFSIPEDRKFLMVENQGQIGAEHKFSKEKLTTLMALYHFETFDDALDTVSQIYAIGGKGHSCGIYSHDDDNIDALARCAPVSRMMVRQPQSKANAGAWTNGMPMTSSLGCGIWGGNITNENVTMKHMMNYTWVSRPIPEDRPSEEELFGEFFGQEVA</sequence>
<dbReference type="EMBL" id="PYGJ01000002">
    <property type="protein sequence ID" value="PSL21365.1"/>
    <property type="molecule type" value="Genomic_DNA"/>
</dbReference>
<comment type="caution">
    <text evidence="3">The sequence shown here is derived from an EMBL/GenBank/DDBJ whole genome shotgun (WGS) entry which is preliminary data.</text>
</comment>
<dbReference type="Gene3D" id="3.40.605.10">
    <property type="entry name" value="Aldehyde Dehydrogenase, Chain A, domain 1"/>
    <property type="match status" value="1"/>
</dbReference>
<evidence type="ECO:0000259" key="2">
    <source>
        <dbReference type="Pfam" id="PF00171"/>
    </source>
</evidence>
<dbReference type="Pfam" id="PF00171">
    <property type="entry name" value="Aldedh"/>
    <property type="match status" value="1"/>
</dbReference>
<name>A0A2P8FI36_9RHOB</name>
<dbReference type="OrthoDB" id="9815791at2"/>
<dbReference type="AlphaFoldDB" id="A0A2P8FI36"/>
<dbReference type="InterPro" id="IPR016162">
    <property type="entry name" value="Ald_DH_N"/>
</dbReference>
<evidence type="ECO:0000313" key="4">
    <source>
        <dbReference type="Proteomes" id="UP000240418"/>
    </source>
</evidence>
<dbReference type="Gene3D" id="3.40.309.10">
    <property type="entry name" value="Aldehyde Dehydrogenase, Chain A, domain 2"/>
    <property type="match status" value="1"/>
</dbReference>
<accession>A0A2P8FI36</accession>
<evidence type="ECO:0000313" key="3">
    <source>
        <dbReference type="EMBL" id="PSL21365.1"/>
    </source>
</evidence>
<evidence type="ECO:0000256" key="1">
    <source>
        <dbReference type="ARBA" id="ARBA00023002"/>
    </source>
</evidence>
<dbReference type="InterPro" id="IPR016163">
    <property type="entry name" value="Ald_DH_C"/>
</dbReference>
<dbReference type="SUPFAM" id="SSF53720">
    <property type="entry name" value="ALDH-like"/>
    <property type="match status" value="1"/>
</dbReference>
<dbReference type="InterPro" id="IPR015590">
    <property type="entry name" value="Aldehyde_DH_dom"/>
</dbReference>
<dbReference type="RefSeq" id="WP_106607546.1">
    <property type="nucleotide sequence ID" value="NZ_PYGJ01000002.1"/>
</dbReference>
<dbReference type="PANTHER" id="PTHR11699">
    <property type="entry name" value="ALDEHYDE DEHYDROGENASE-RELATED"/>
    <property type="match status" value="1"/>
</dbReference>
<proteinExistence type="predicted"/>